<feature type="compositionally biased region" description="Polar residues" evidence="1">
    <location>
        <begin position="241"/>
        <end position="269"/>
    </location>
</feature>
<feature type="compositionally biased region" description="Low complexity" evidence="1">
    <location>
        <begin position="270"/>
        <end position="283"/>
    </location>
</feature>
<gene>
    <name evidence="2" type="ORF">N7509_004749</name>
</gene>
<comment type="caution">
    <text evidence="2">The sequence shown here is derived from an EMBL/GenBank/DDBJ whole genome shotgun (WGS) entry which is preliminary data.</text>
</comment>
<dbReference type="OrthoDB" id="5330253at2759"/>
<dbReference type="RefSeq" id="XP_056488688.1">
    <property type="nucleotide sequence ID" value="XM_056629386.1"/>
</dbReference>
<feature type="compositionally biased region" description="Basic residues" evidence="1">
    <location>
        <begin position="354"/>
        <end position="363"/>
    </location>
</feature>
<dbReference type="Proteomes" id="UP001147747">
    <property type="component" value="Unassembled WGS sequence"/>
</dbReference>
<feature type="compositionally biased region" description="Polar residues" evidence="1">
    <location>
        <begin position="123"/>
        <end position="144"/>
    </location>
</feature>
<dbReference type="PANTHER" id="PTHR28186:SF1">
    <property type="entry name" value="MEIOTICALLY UP-REGULATED GENE 9 PROTEIN"/>
    <property type="match status" value="1"/>
</dbReference>
<feature type="region of interest" description="Disordered" evidence="1">
    <location>
        <begin position="123"/>
        <end position="363"/>
    </location>
</feature>
<feature type="region of interest" description="Disordered" evidence="1">
    <location>
        <begin position="1"/>
        <end position="55"/>
    </location>
</feature>
<organism evidence="2 3">
    <name type="scientific">Penicillium cosmopolitanum</name>
    <dbReference type="NCBI Taxonomy" id="1131564"/>
    <lineage>
        <taxon>Eukaryota</taxon>
        <taxon>Fungi</taxon>
        <taxon>Dikarya</taxon>
        <taxon>Ascomycota</taxon>
        <taxon>Pezizomycotina</taxon>
        <taxon>Eurotiomycetes</taxon>
        <taxon>Eurotiomycetidae</taxon>
        <taxon>Eurotiales</taxon>
        <taxon>Aspergillaceae</taxon>
        <taxon>Penicillium</taxon>
    </lineage>
</organism>
<name>A0A9W9W146_9EURO</name>
<evidence type="ECO:0000313" key="2">
    <source>
        <dbReference type="EMBL" id="KAJ5396636.1"/>
    </source>
</evidence>
<feature type="compositionally biased region" description="Basic and acidic residues" evidence="1">
    <location>
        <begin position="33"/>
        <end position="50"/>
    </location>
</feature>
<reference evidence="2" key="1">
    <citation type="submission" date="2022-12" db="EMBL/GenBank/DDBJ databases">
        <authorList>
            <person name="Petersen C."/>
        </authorList>
    </citation>
    <scope>NUCLEOTIDE SEQUENCE</scope>
    <source>
        <strain evidence="2">IBT 29677</strain>
    </source>
</reference>
<reference evidence="2" key="2">
    <citation type="journal article" date="2023" name="IMA Fungus">
        <title>Comparative genomic study of the Penicillium genus elucidates a diverse pangenome and 15 lateral gene transfer events.</title>
        <authorList>
            <person name="Petersen C."/>
            <person name="Sorensen T."/>
            <person name="Nielsen M.R."/>
            <person name="Sondergaard T.E."/>
            <person name="Sorensen J.L."/>
            <person name="Fitzpatrick D.A."/>
            <person name="Frisvad J.C."/>
            <person name="Nielsen K.L."/>
        </authorList>
    </citation>
    <scope>NUCLEOTIDE SEQUENCE</scope>
    <source>
        <strain evidence="2">IBT 29677</strain>
    </source>
</reference>
<feature type="compositionally biased region" description="Low complexity" evidence="1">
    <location>
        <begin position="196"/>
        <end position="214"/>
    </location>
</feature>
<protein>
    <recommendedName>
        <fullName evidence="4">DUF2406 domain-containing protein</fullName>
    </recommendedName>
</protein>
<dbReference type="EMBL" id="JAPZBU010000006">
    <property type="protein sequence ID" value="KAJ5396636.1"/>
    <property type="molecule type" value="Genomic_DNA"/>
</dbReference>
<evidence type="ECO:0000256" key="1">
    <source>
        <dbReference type="SAM" id="MobiDB-lite"/>
    </source>
</evidence>
<dbReference type="GeneID" id="81368366"/>
<evidence type="ECO:0000313" key="3">
    <source>
        <dbReference type="Proteomes" id="UP001147747"/>
    </source>
</evidence>
<sequence>MAAPPTARFLLSSPKSVKSDNSRRTSTSGNKIHLSESHEEKERRNLHTKADPTVAMNELQPNDIALQKSNLSSLRDIQHKDQFGNLITDPDWSNPTRSRSERPLDTIRSFEAAIYGTYNSTRPVSYARTGSFTSQSTDKPQNPGSCIPIEDAASQMGDYSRRTSYYGGQGGYNRGYDQSNYHSRNQSRPDDLADGNQYNQQENYYPYQQQQQQNGRRRPHVSTDQTNYYQNNNYHQSYDNVTASGSGGSAQTDPYGQSTDPSSMNSSVDQLQQHALLQQQQQQRMDDRAQEYGFSFGNAAPLNTKGFPSAPPPVASPTSPGSVAQQHFAAPANGALRKKAPQTGAAGAGDKRKSWFKRRFSKD</sequence>
<dbReference type="Pfam" id="PF10295">
    <property type="entry name" value="DUF2406"/>
    <property type="match status" value="1"/>
</dbReference>
<keyword evidence="3" id="KW-1185">Reference proteome</keyword>
<dbReference type="PANTHER" id="PTHR28186">
    <property type="entry name" value="MEIOTICALLY UP-REGULATED GENE 9 PROTEIN"/>
    <property type="match status" value="1"/>
</dbReference>
<feature type="compositionally biased region" description="Polar residues" evidence="1">
    <location>
        <begin position="177"/>
        <end position="186"/>
    </location>
</feature>
<dbReference type="InterPro" id="IPR018809">
    <property type="entry name" value="DUF2406"/>
</dbReference>
<accession>A0A9W9W146</accession>
<feature type="compositionally biased region" description="Low complexity" evidence="1">
    <location>
        <begin position="222"/>
        <end position="240"/>
    </location>
</feature>
<evidence type="ECO:0008006" key="4">
    <source>
        <dbReference type="Google" id="ProtNLM"/>
    </source>
</evidence>
<proteinExistence type="predicted"/>
<dbReference type="AlphaFoldDB" id="A0A9W9W146"/>